<evidence type="ECO:0000313" key="3">
    <source>
        <dbReference type="EMBL" id="RNF27390.1"/>
    </source>
</evidence>
<dbReference type="AlphaFoldDB" id="A0A3R7LHJ2"/>
<keyword evidence="4" id="KW-1185">Reference proteome</keyword>
<feature type="coiled-coil region" evidence="1">
    <location>
        <begin position="522"/>
        <end position="589"/>
    </location>
</feature>
<dbReference type="EMBL" id="MKKU01000008">
    <property type="protein sequence ID" value="RNF27390.1"/>
    <property type="molecule type" value="Genomic_DNA"/>
</dbReference>
<evidence type="ECO:0000256" key="2">
    <source>
        <dbReference type="SAM" id="MobiDB-lite"/>
    </source>
</evidence>
<evidence type="ECO:0000256" key="1">
    <source>
        <dbReference type="SAM" id="Coils"/>
    </source>
</evidence>
<gene>
    <name evidence="3" type="ORF">Tco025E_00389</name>
</gene>
<organism evidence="3 4">
    <name type="scientific">Trypanosoma conorhini</name>
    <dbReference type="NCBI Taxonomy" id="83891"/>
    <lineage>
        <taxon>Eukaryota</taxon>
        <taxon>Discoba</taxon>
        <taxon>Euglenozoa</taxon>
        <taxon>Kinetoplastea</taxon>
        <taxon>Metakinetoplastina</taxon>
        <taxon>Trypanosomatida</taxon>
        <taxon>Trypanosomatidae</taxon>
        <taxon>Trypanosoma</taxon>
    </lineage>
</organism>
<feature type="region of interest" description="Disordered" evidence="2">
    <location>
        <begin position="473"/>
        <end position="506"/>
    </location>
</feature>
<dbReference type="GeneID" id="40314000"/>
<feature type="compositionally biased region" description="Basic and acidic residues" evidence="2">
    <location>
        <begin position="492"/>
        <end position="502"/>
    </location>
</feature>
<feature type="region of interest" description="Disordered" evidence="2">
    <location>
        <begin position="360"/>
        <end position="383"/>
    </location>
</feature>
<dbReference type="OrthoDB" id="245231at2759"/>
<evidence type="ECO:0000313" key="4">
    <source>
        <dbReference type="Proteomes" id="UP000284403"/>
    </source>
</evidence>
<dbReference type="RefSeq" id="XP_029232596.1">
    <property type="nucleotide sequence ID" value="XM_029367331.1"/>
</dbReference>
<sequence>MSCAALRVVNGVVGGRREQDAGERLLDRLLRAAPTAEVIPPTLTDLLPLLDRRVTAGAGFLWVDCGYTSSDEGSLLTAPAHRRTPRYLGSDALGWYGGGFLPALIQLLLLREEVGVPSTAAVLEAAAASFDELRLCWFAVRALDAPVVDLVAPFVSNFAARGASHDGPSGVAAASSEALQPLPIRDVRGFVEHVERVAVTPSFSRAREHLSHVFWFTLRGVSYVVCVVHEAHTEVFTKVLTSPGSLCGPHDHPLSFLHCMQAVKLGLWRCAAVPRTPRGAAEPRCEWCVRVGSHQWEDPLDAVSMLQRLQDIPPFGASAVAPPAGFGAAAAESRHGAAQEELQPTQRRRTSVRRITPVEAQTSRLPSAAATVRDDGLSASSRVRSPCESRCTSWISSEAGLPYAPPPALHLGVVHMREQLVAEKEQLRQEAAEAQRATARHAHLRCEERTLQEEAASLRKRLASLRHDHAAEENGMRHASGGGPAAGAVEHLQQEAEKEPRPTGRLLQFTPQEIEAHYETVREQLRRNHQSQLSVLAKQQQEEEAAVERFCAEQAARRHREAAASREELRQIQDDIAAAARGLRCLEADAARGPRTPTPHRRRSDTAVETPCALQMEEEEGAAGTATPLLQKEQDELERLETEAELLQEGVDRARASVHRLVVSLHEGHERRGRGTPPRASVAAYNKSWHAALRCSAQRTLLATERLCRARIEREYSQRLLAVCKQWHDELDCVALHSPLTTALHAARAKYATLQAEWETAQHTQMHRQHAAERELDTVRESHAELWREVQALREQRSRLPGEQRRVVAELQQQLQGEAATVLRRITAVVAALARESLGESNERRDGRECDVRRALETALAAGCHRAPRQPRQTPDREAWGVVQGETRKPFLAADLALMRETCEAYKALCAGVLERHRLEAEVRRLSGACDAVAPTLSAERHGVGPRQQSRPQLAAVAAAPAEGGERH</sequence>
<feature type="coiled-coil region" evidence="1">
    <location>
        <begin position="417"/>
        <end position="468"/>
    </location>
</feature>
<protein>
    <submittedName>
        <fullName evidence="3">Uncharacterized protein</fullName>
    </submittedName>
</protein>
<reference evidence="3 4" key="1">
    <citation type="journal article" date="2018" name="BMC Genomics">
        <title>Genomic comparison of Trypanosoma conorhini and Trypanosoma rangeli to Trypanosoma cruzi strains of high and low virulence.</title>
        <authorList>
            <person name="Bradwell K.R."/>
            <person name="Koparde V.N."/>
            <person name="Matveyev A.V."/>
            <person name="Serrano M.G."/>
            <person name="Alves J.M."/>
            <person name="Parikh H."/>
            <person name="Huang B."/>
            <person name="Lee V."/>
            <person name="Espinosa-Alvarez O."/>
            <person name="Ortiz P.A."/>
            <person name="Costa-Martins A.G."/>
            <person name="Teixeira M.M."/>
            <person name="Buck G.A."/>
        </authorList>
    </citation>
    <scope>NUCLEOTIDE SEQUENCE [LARGE SCALE GENOMIC DNA]</scope>
    <source>
        <strain evidence="3 4">025E</strain>
    </source>
</reference>
<feature type="region of interest" description="Disordered" evidence="2">
    <location>
        <begin position="940"/>
        <end position="968"/>
    </location>
</feature>
<dbReference type="Proteomes" id="UP000284403">
    <property type="component" value="Unassembled WGS sequence"/>
</dbReference>
<accession>A0A3R7LHJ2</accession>
<comment type="caution">
    <text evidence="3">The sequence shown here is derived from an EMBL/GenBank/DDBJ whole genome shotgun (WGS) entry which is preliminary data.</text>
</comment>
<keyword evidence="1" id="KW-0175">Coiled coil</keyword>
<name>A0A3R7LHJ2_9TRYP</name>
<feature type="coiled-coil region" evidence="1">
    <location>
        <begin position="630"/>
        <end position="657"/>
    </location>
</feature>
<proteinExistence type="predicted"/>
<feature type="region of interest" description="Disordered" evidence="2">
    <location>
        <begin position="863"/>
        <end position="882"/>
    </location>
</feature>